<name>A0A6M1SUW9_9BACT</name>
<organism evidence="2 3">
    <name type="scientific">Halalkalibaculum roseum</name>
    <dbReference type="NCBI Taxonomy" id="2709311"/>
    <lineage>
        <taxon>Bacteria</taxon>
        <taxon>Pseudomonadati</taxon>
        <taxon>Balneolota</taxon>
        <taxon>Balneolia</taxon>
        <taxon>Balneolales</taxon>
        <taxon>Balneolaceae</taxon>
        <taxon>Halalkalibaculum</taxon>
    </lineage>
</organism>
<proteinExistence type="predicted"/>
<keyword evidence="1" id="KW-0812">Transmembrane</keyword>
<sequence>MAKKLTQEELEQDPLLQSYAKVQSFYLQNKNTIIWAGVAVILLIALSFGYYYYSQQQETRAQELMGMAETYYLNGNYESALMGSEEDFTVGFEQIINNYSGTDAANLARYYAAVCEYKLGNTEQALNYINSYEFPDGIMGVAPLSFKGVLLTEVGNHEEAAQTYVEAAELDLNESTTPYNYLEAANAFQDAGDMEQAREYAQRIVDEYPNSAQVAEAQRLLGKTVASGN</sequence>
<dbReference type="AlphaFoldDB" id="A0A6M1SUW9"/>
<keyword evidence="1" id="KW-1133">Transmembrane helix</keyword>
<reference evidence="2 3" key="1">
    <citation type="submission" date="2020-02" db="EMBL/GenBank/DDBJ databases">
        <title>Balneolaceae bacterium YR4-1, complete genome.</title>
        <authorList>
            <person name="Li Y."/>
            <person name="Wu S."/>
        </authorList>
    </citation>
    <scope>NUCLEOTIDE SEQUENCE [LARGE SCALE GENOMIC DNA]</scope>
    <source>
        <strain evidence="2 3">YR4-1</strain>
    </source>
</reference>
<accession>A0A6M1SUW9</accession>
<dbReference type="Gene3D" id="1.25.40.10">
    <property type="entry name" value="Tetratricopeptide repeat domain"/>
    <property type="match status" value="2"/>
</dbReference>
<dbReference type="Proteomes" id="UP000473278">
    <property type="component" value="Unassembled WGS sequence"/>
</dbReference>
<dbReference type="EMBL" id="JAALLT010000002">
    <property type="protein sequence ID" value="NGP76602.1"/>
    <property type="molecule type" value="Genomic_DNA"/>
</dbReference>
<keyword evidence="3" id="KW-1185">Reference proteome</keyword>
<dbReference type="SUPFAM" id="SSF48452">
    <property type="entry name" value="TPR-like"/>
    <property type="match status" value="2"/>
</dbReference>
<dbReference type="Pfam" id="PF13174">
    <property type="entry name" value="TPR_6"/>
    <property type="match status" value="2"/>
</dbReference>
<evidence type="ECO:0000313" key="2">
    <source>
        <dbReference type="EMBL" id="NGP76602.1"/>
    </source>
</evidence>
<evidence type="ECO:0000256" key="1">
    <source>
        <dbReference type="SAM" id="Phobius"/>
    </source>
</evidence>
<protein>
    <submittedName>
        <fullName evidence="2">Tetratricopeptide repeat protein</fullName>
    </submittedName>
</protein>
<dbReference type="InterPro" id="IPR011990">
    <property type="entry name" value="TPR-like_helical_dom_sf"/>
</dbReference>
<dbReference type="RefSeq" id="WP_165141085.1">
    <property type="nucleotide sequence ID" value="NZ_JAALLT010000002.1"/>
</dbReference>
<feature type="transmembrane region" description="Helical" evidence="1">
    <location>
        <begin position="33"/>
        <end position="53"/>
    </location>
</feature>
<dbReference type="InterPro" id="IPR019734">
    <property type="entry name" value="TPR_rpt"/>
</dbReference>
<evidence type="ECO:0000313" key="3">
    <source>
        <dbReference type="Proteomes" id="UP000473278"/>
    </source>
</evidence>
<keyword evidence="1" id="KW-0472">Membrane</keyword>
<comment type="caution">
    <text evidence="2">The sequence shown here is derived from an EMBL/GenBank/DDBJ whole genome shotgun (WGS) entry which is preliminary data.</text>
</comment>
<gene>
    <name evidence="2" type="ORF">G3570_08155</name>
</gene>